<dbReference type="AlphaFoldDB" id="A0AAD4D072"/>
<feature type="signal peptide" evidence="1">
    <location>
        <begin position="1"/>
        <end position="24"/>
    </location>
</feature>
<keyword evidence="3" id="KW-1185">Reference proteome</keyword>
<feature type="chain" id="PRO_5041932792" evidence="1">
    <location>
        <begin position="25"/>
        <end position="61"/>
    </location>
</feature>
<protein>
    <submittedName>
        <fullName evidence="2">Uncharacterized protein</fullName>
    </submittedName>
</protein>
<feature type="non-terminal residue" evidence="2">
    <location>
        <position position="61"/>
    </location>
</feature>
<dbReference type="EMBL" id="JAAAIL010003592">
    <property type="protein sequence ID" value="KAG0249890.1"/>
    <property type="molecule type" value="Genomic_DNA"/>
</dbReference>
<proteinExistence type="predicted"/>
<comment type="caution">
    <text evidence="2">The sequence shown here is derived from an EMBL/GenBank/DDBJ whole genome shotgun (WGS) entry which is preliminary data.</text>
</comment>
<sequence>MQFKCLSVLCVVVAFMAAAEPVSADWFASGTKTAGQTCSANFNPLDGGECIQGLVCVAGFC</sequence>
<gene>
    <name evidence="2" type="ORF">BGZ95_007372</name>
</gene>
<organism evidence="2 3">
    <name type="scientific">Linnemannia exigua</name>
    <dbReference type="NCBI Taxonomy" id="604196"/>
    <lineage>
        <taxon>Eukaryota</taxon>
        <taxon>Fungi</taxon>
        <taxon>Fungi incertae sedis</taxon>
        <taxon>Mucoromycota</taxon>
        <taxon>Mortierellomycotina</taxon>
        <taxon>Mortierellomycetes</taxon>
        <taxon>Mortierellales</taxon>
        <taxon>Mortierellaceae</taxon>
        <taxon>Linnemannia</taxon>
    </lineage>
</organism>
<reference evidence="2" key="1">
    <citation type="journal article" date="2020" name="Fungal Divers.">
        <title>Resolving the Mortierellaceae phylogeny through synthesis of multi-gene phylogenetics and phylogenomics.</title>
        <authorList>
            <person name="Vandepol N."/>
            <person name="Liber J."/>
            <person name="Desiro A."/>
            <person name="Na H."/>
            <person name="Kennedy M."/>
            <person name="Barry K."/>
            <person name="Grigoriev I.V."/>
            <person name="Miller A.N."/>
            <person name="O'Donnell K."/>
            <person name="Stajich J.E."/>
            <person name="Bonito G."/>
        </authorList>
    </citation>
    <scope>NUCLEOTIDE SEQUENCE</scope>
    <source>
        <strain evidence="2">NRRL 28262</strain>
    </source>
</reference>
<accession>A0AAD4D072</accession>
<keyword evidence="1" id="KW-0732">Signal</keyword>
<dbReference type="Proteomes" id="UP001194580">
    <property type="component" value="Unassembled WGS sequence"/>
</dbReference>
<evidence type="ECO:0000313" key="3">
    <source>
        <dbReference type="Proteomes" id="UP001194580"/>
    </source>
</evidence>
<evidence type="ECO:0000313" key="2">
    <source>
        <dbReference type="EMBL" id="KAG0249890.1"/>
    </source>
</evidence>
<name>A0AAD4D072_9FUNG</name>
<evidence type="ECO:0000256" key="1">
    <source>
        <dbReference type="SAM" id="SignalP"/>
    </source>
</evidence>